<reference evidence="6" key="1">
    <citation type="submission" date="2016-10" db="EMBL/GenBank/DDBJ databases">
        <authorList>
            <person name="Varghese N."/>
            <person name="Submissions S."/>
        </authorList>
    </citation>
    <scope>NUCLEOTIDE SEQUENCE [LARGE SCALE GENOMIC DNA]</scope>
    <source>
        <strain evidence="6">CGMCC 1.7062</strain>
    </source>
</reference>
<dbReference type="GO" id="GO:0003700">
    <property type="term" value="F:DNA-binding transcription factor activity"/>
    <property type="evidence" value="ECO:0007669"/>
    <property type="project" value="TreeGrafter"/>
</dbReference>
<dbReference type="CDD" id="cd01392">
    <property type="entry name" value="HTH_LacI"/>
    <property type="match status" value="1"/>
</dbReference>
<gene>
    <name evidence="5" type="ORF">SAMN04488244_102276</name>
</gene>
<name>A0A1H5TIL9_9VIBR</name>
<dbReference type="GO" id="GO:0000976">
    <property type="term" value="F:transcription cis-regulatory region binding"/>
    <property type="evidence" value="ECO:0007669"/>
    <property type="project" value="TreeGrafter"/>
</dbReference>
<keyword evidence="6" id="KW-1185">Reference proteome</keyword>
<sequence>MSRPTLKTIVEKSGLSVATVSRALKNDPAVRPETIERVKKIAREINYKPNSSGISLRTGKSFVVCAILPVSGPGENNGDMGTLSLVDGLTTPLLEAGYHLMVLPDSSSQNSIELVKYVVDKNLADALIINRTLPNDARVRYLNSVDFPFITFGRTELSFEHPFYDVDNSDFTYRAATELLKNGRKDIRLFMPNENFSYTVHQFSGLRRAAYEFGIEISMEENVVLESEISSYREFARKQSAAPSCVPDGWICGSESIALGLAAGFIDSNIDIGRELDIVMLETTSISRDFTFPVISYFQDMHEVGKNLSKMILSRLNNEKVECLQKLDVVNGPFFRK</sequence>
<dbReference type="Proteomes" id="UP000236721">
    <property type="component" value="Unassembled WGS sequence"/>
</dbReference>
<dbReference type="CDD" id="cd20009">
    <property type="entry name" value="PBP1_RafR-like"/>
    <property type="match status" value="1"/>
</dbReference>
<dbReference type="Pfam" id="PF00356">
    <property type="entry name" value="LacI"/>
    <property type="match status" value="1"/>
</dbReference>
<dbReference type="InterPro" id="IPR010982">
    <property type="entry name" value="Lambda_DNA-bd_dom_sf"/>
</dbReference>
<dbReference type="OrthoDB" id="6619319at2"/>
<dbReference type="AlphaFoldDB" id="A0A1H5TIL9"/>
<dbReference type="SUPFAM" id="SSF47413">
    <property type="entry name" value="lambda repressor-like DNA-binding domains"/>
    <property type="match status" value="1"/>
</dbReference>
<feature type="domain" description="HTH lacI-type" evidence="4">
    <location>
        <begin position="4"/>
        <end position="58"/>
    </location>
</feature>
<proteinExistence type="predicted"/>
<organism evidence="5 6">
    <name type="scientific">Vibrio hangzhouensis</name>
    <dbReference type="NCBI Taxonomy" id="462991"/>
    <lineage>
        <taxon>Bacteria</taxon>
        <taxon>Pseudomonadati</taxon>
        <taxon>Pseudomonadota</taxon>
        <taxon>Gammaproteobacteria</taxon>
        <taxon>Vibrionales</taxon>
        <taxon>Vibrionaceae</taxon>
        <taxon>Vibrio</taxon>
    </lineage>
</organism>
<keyword evidence="2" id="KW-0238">DNA-binding</keyword>
<evidence type="ECO:0000256" key="2">
    <source>
        <dbReference type="ARBA" id="ARBA00023125"/>
    </source>
</evidence>
<protein>
    <submittedName>
        <fullName evidence="5">Transcriptional regulator, LacI family</fullName>
    </submittedName>
</protein>
<dbReference type="Pfam" id="PF13377">
    <property type="entry name" value="Peripla_BP_3"/>
    <property type="match status" value="1"/>
</dbReference>
<evidence type="ECO:0000259" key="4">
    <source>
        <dbReference type="PROSITE" id="PS50932"/>
    </source>
</evidence>
<dbReference type="PANTHER" id="PTHR30146">
    <property type="entry name" value="LACI-RELATED TRANSCRIPTIONAL REPRESSOR"/>
    <property type="match status" value="1"/>
</dbReference>
<keyword evidence="3" id="KW-0804">Transcription</keyword>
<dbReference type="SUPFAM" id="SSF53822">
    <property type="entry name" value="Periplasmic binding protein-like I"/>
    <property type="match status" value="1"/>
</dbReference>
<evidence type="ECO:0000313" key="5">
    <source>
        <dbReference type="EMBL" id="SEF62655.1"/>
    </source>
</evidence>
<dbReference type="PROSITE" id="PS50932">
    <property type="entry name" value="HTH_LACI_2"/>
    <property type="match status" value="1"/>
</dbReference>
<dbReference type="Gene3D" id="3.40.50.2300">
    <property type="match status" value="2"/>
</dbReference>
<dbReference type="InterPro" id="IPR028082">
    <property type="entry name" value="Peripla_BP_I"/>
</dbReference>
<dbReference type="SMART" id="SM00354">
    <property type="entry name" value="HTH_LACI"/>
    <property type="match status" value="1"/>
</dbReference>
<evidence type="ECO:0000313" key="6">
    <source>
        <dbReference type="Proteomes" id="UP000236721"/>
    </source>
</evidence>
<keyword evidence="1" id="KW-0805">Transcription regulation</keyword>
<evidence type="ECO:0000256" key="1">
    <source>
        <dbReference type="ARBA" id="ARBA00023015"/>
    </source>
</evidence>
<evidence type="ECO:0000256" key="3">
    <source>
        <dbReference type="ARBA" id="ARBA00023163"/>
    </source>
</evidence>
<dbReference type="EMBL" id="FNVG01000002">
    <property type="protein sequence ID" value="SEF62655.1"/>
    <property type="molecule type" value="Genomic_DNA"/>
</dbReference>
<accession>A0A1H5TIL9</accession>
<dbReference type="InterPro" id="IPR046335">
    <property type="entry name" value="LacI/GalR-like_sensor"/>
</dbReference>
<dbReference type="RefSeq" id="WP_103878878.1">
    <property type="nucleotide sequence ID" value="NZ_FNVG01000002.1"/>
</dbReference>
<dbReference type="InterPro" id="IPR000843">
    <property type="entry name" value="HTH_LacI"/>
</dbReference>
<dbReference type="PANTHER" id="PTHR30146:SF109">
    <property type="entry name" value="HTH-TYPE TRANSCRIPTIONAL REGULATOR GALS"/>
    <property type="match status" value="1"/>
</dbReference>
<dbReference type="Gene3D" id="1.10.260.40">
    <property type="entry name" value="lambda repressor-like DNA-binding domains"/>
    <property type="match status" value="1"/>
</dbReference>